<evidence type="ECO:0000313" key="4">
    <source>
        <dbReference type="Proteomes" id="UP000053260"/>
    </source>
</evidence>
<evidence type="ECO:0000259" key="2">
    <source>
        <dbReference type="Pfam" id="PF21181"/>
    </source>
</evidence>
<keyword evidence="4" id="KW-1185">Reference proteome</keyword>
<reference evidence="3 4" key="1">
    <citation type="submission" date="2015-10" db="EMBL/GenBank/DDBJ databases">
        <title>Draft genome sequence of Streptomyces sp. RV15, isolated from a marine sponge.</title>
        <authorList>
            <person name="Ruckert C."/>
            <person name="Abdelmohsen U.R."/>
            <person name="Winkler A."/>
            <person name="Hentschel U."/>
            <person name="Kalinowski J."/>
            <person name="Kampfer P."/>
            <person name="Glaeser S."/>
        </authorList>
    </citation>
    <scope>NUCLEOTIDE SEQUENCE [LARGE SCALE GENOMIC DNA]</scope>
    <source>
        <strain evidence="3 4">RV15</strain>
    </source>
</reference>
<evidence type="ECO:0000313" key="3">
    <source>
        <dbReference type="EMBL" id="KUO20687.1"/>
    </source>
</evidence>
<organism evidence="3 4">
    <name type="scientific">Streptomyces dysideae</name>
    <dbReference type="NCBI Taxonomy" id="909626"/>
    <lineage>
        <taxon>Bacteria</taxon>
        <taxon>Bacillati</taxon>
        <taxon>Actinomycetota</taxon>
        <taxon>Actinomycetes</taxon>
        <taxon>Kitasatosporales</taxon>
        <taxon>Streptomycetaceae</taxon>
        <taxon>Streptomyces</taxon>
    </lineage>
</organism>
<proteinExistence type="predicted"/>
<gene>
    <name evidence="3" type="ORF">AQJ91_12215</name>
</gene>
<protein>
    <submittedName>
        <fullName evidence="3">G-D-S-L family lipolytic protein</fullName>
    </submittedName>
</protein>
<dbReference type="Pfam" id="PF13472">
    <property type="entry name" value="Lipase_GDSL_2"/>
    <property type="match status" value="1"/>
</dbReference>
<dbReference type="Gene3D" id="2.60.120.260">
    <property type="entry name" value="Galactose-binding domain-like"/>
    <property type="match status" value="1"/>
</dbReference>
<dbReference type="Pfam" id="PF21181">
    <property type="entry name" value="SsfX3_N"/>
    <property type="match status" value="1"/>
</dbReference>
<evidence type="ECO:0000259" key="1">
    <source>
        <dbReference type="Pfam" id="PF13472"/>
    </source>
</evidence>
<dbReference type="InterPro" id="IPR048977">
    <property type="entry name" value="SsfX3-like_N"/>
</dbReference>
<dbReference type="AlphaFoldDB" id="A0A117S172"/>
<dbReference type="Proteomes" id="UP000053260">
    <property type="component" value="Unassembled WGS sequence"/>
</dbReference>
<accession>A0A117S172</accession>
<dbReference type="EMBL" id="LMXB01000031">
    <property type="protein sequence ID" value="KUO20687.1"/>
    <property type="molecule type" value="Genomic_DNA"/>
</dbReference>
<dbReference type="Gene3D" id="3.40.50.1110">
    <property type="entry name" value="SGNH hydrolase"/>
    <property type="match status" value="1"/>
</dbReference>
<feature type="domain" description="SGNH hydrolase-type esterase" evidence="1">
    <location>
        <begin position="167"/>
        <end position="341"/>
    </location>
</feature>
<dbReference type="STRING" id="909626.AQJ91_12215"/>
<dbReference type="InterPro" id="IPR013830">
    <property type="entry name" value="SGNH_hydro"/>
</dbReference>
<dbReference type="SUPFAM" id="SSF52266">
    <property type="entry name" value="SGNH hydrolase"/>
    <property type="match status" value="1"/>
</dbReference>
<comment type="caution">
    <text evidence="3">The sequence shown here is derived from an EMBL/GenBank/DDBJ whole genome shotgun (WGS) entry which is preliminary data.</text>
</comment>
<dbReference type="OrthoDB" id="2060945at2"/>
<sequence>MSMREGNTGTMTRIAPDDSRLSYHGAVSLQHTDDGIAPWRVPHEDSRLFFPKGGLGRAAMPSGVRVAFSTDSRHVTCRYRATPPPEVIGPQETARLDVVVDGELRQRVLLDTEDPEAELTVSGLSGQMSTIELWLPHFNQFVLRGFDMDKSARIEQVPVPGTRWVHYGSSISQGRGAAGPSETWTSVLARTAHLDLTSMAMGAGCHAQPIFASLARDLLPELFTACLGINPYYFGSLNEQTYQSSVIGFVRTVRESNPDTPIVVMSTVYLPEREDDPGPVGMTLKEYRAETEEAVARVRDHGDPLVHYLDGLSLWGPGDERLMLEPEGMDRIHFNSEGHRVFARRMLDALVGMGVVKQADEDGC</sequence>
<feature type="domain" description="SsfX3-like N-terminal" evidence="2">
    <location>
        <begin position="21"/>
        <end position="144"/>
    </location>
</feature>
<dbReference type="InterPro" id="IPR036514">
    <property type="entry name" value="SGNH_hydro_sf"/>
</dbReference>
<name>A0A117S172_9ACTN</name>